<dbReference type="Gene3D" id="1.20.1290.10">
    <property type="entry name" value="AhpD-like"/>
    <property type="match status" value="2"/>
</dbReference>
<proteinExistence type="predicted"/>
<gene>
    <name evidence="1" type="ORF">H0185_16475</name>
</gene>
<comment type="caution">
    <text evidence="1">The sequence shown here is derived from an EMBL/GenBank/DDBJ whole genome shotgun (WGS) entry which is preliminary data.</text>
</comment>
<reference evidence="1 2" key="1">
    <citation type="submission" date="2020-07" db="EMBL/GenBank/DDBJ databases">
        <title>Fungal Genomes of the International Space Station.</title>
        <authorList>
            <person name="Seuylemezian A."/>
            <person name="Singh N.K."/>
            <person name="Wood J."/>
            <person name="Venkateswaran K."/>
        </authorList>
    </citation>
    <scope>NUCLEOTIDE SEQUENCE [LARGE SCALE GENOMIC DNA]</scope>
    <source>
        <strain evidence="1 2">PL-B2</strain>
    </source>
</reference>
<organism evidence="1 2">
    <name type="scientific">Mesobacillus maritimus</name>
    <dbReference type="NCBI Taxonomy" id="1643336"/>
    <lineage>
        <taxon>Bacteria</taxon>
        <taxon>Bacillati</taxon>
        <taxon>Bacillota</taxon>
        <taxon>Bacilli</taxon>
        <taxon>Bacillales</taxon>
        <taxon>Bacillaceae</taxon>
        <taxon>Mesobacillus</taxon>
    </lineage>
</organism>
<dbReference type="PANTHER" id="PTHR34846:SF5">
    <property type="entry name" value="CARBOXYMUCONOLACTONE DECARBOXYLASE-LIKE DOMAIN-CONTAINING PROTEIN"/>
    <property type="match status" value="1"/>
</dbReference>
<dbReference type="PANTHER" id="PTHR34846">
    <property type="entry name" value="4-CARBOXYMUCONOLACTONE DECARBOXYLASE FAMILY PROTEIN (AFU_ORTHOLOGUE AFUA_6G11590)"/>
    <property type="match status" value="1"/>
</dbReference>
<evidence type="ECO:0000313" key="1">
    <source>
        <dbReference type="EMBL" id="MBY0098384.1"/>
    </source>
</evidence>
<keyword evidence="2" id="KW-1185">Reference proteome</keyword>
<protein>
    <submittedName>
        <fullName evidence="1">Carboxymuconolactone decarboxylase family protein</fullName>
    </submittedName>
</protein>
<dbReference type="EMBL" id="JACWFH010000023">
    <property type="protein sequence ID" value="MBY0098384.1"/>
    <property type="molecule type" value="Genomic_DNA"/>
</dbReference>
<sequence>MARIIDSQYGVTPFQRLLGHNKEIMDSWNVLGEVLEKDGHLSAQLKEQVRRTLAQRNGCEYCKAKGKPDPQLYDEKMSVAVGFAEVYLKKQGDISDAQFNVLKEYFSDAEISELCSFITFMTASQQFGAIMKLGVETAKGSFSLTKGT</sequence>
<name>A0ABS7K821_9BACI</name>
<dbReference type="Proteomes" id="UP000769780">
    <property type="component" value="Unassembled WGS sequence"/>
</dbReference>
<dbReference type="RefSeq" id="WP_221874640.1">
    <property type="nucleotide sequence ID" value="NZ_JACWFH010000023.1"/>
</dbReference>
<evidence type="ECO:0000313" key="2">
    <source>
        <dbReference type="Proteomes" id="UP000769780"/>
    </source>
</evidence>
<accession>A0ABS7K821</accession>
<dbReference type="SUPFAM" id="SSF69118">
    <property type="entry name" value="AhpD-like"/>
    <property type="match status" value="1"/>
</dbReference>
<dbReference type="InterPro" id="IPR029032">
    <property type="entry name" value="AhpD-like"/>
</dbReference>